<reference evidence="1" key="1">
    <citation type="submission" date="2020-08" db="EMBL/GenBank/DDBJ databases">
        <title>Multicomponent nature underlies the extraordinary mechanical properties of spider dragline silk.</title>
        <authorList>
            <person name="Kono N."/>
            <person name="Nakamura H."/>
            <person name="Mori M."/>
            <person name="Yoshida Y."/>
            <person name="Ohtoshi R."/>
            <person name="Malay A.D."/>
            <person name="Moran D.A.P."/>
            <person name="Tomita M."/>
            <person name="Numata K."/>
            <person name="Arakawa K."/>
        </authorList>
    </citation>
    <scope>NUCLEOTIDE SEQUENCE</scope>
</reference>
<dbReference type="EMBL" id="BMAW01128829">
    <property type="protein sequence ID" value="GFU27613.1"/>
    <property type="molecule type" value="Genomic_DNA"/>
</dbReference>
<proteinExistence type="predicted"/>
<evidence type="ECO:0000313" key="2">
    <source>
        <dbReference type="Proteomes" id="UP000887013"/>
    </source>
</evidence>
<gene>
    <name evidence="1" type="ORF">NPIL_55651</name>
</gene>
<sequence length="118" mass="13481">MKYNAPRNKDCLHINAFAISRNHLIGAELRVRYNCPHIKDTGSFAGDCSEFSSFFRGGMEFSQNVLESASGLESDSLIINVNILLNSFRVKDFMRKVFIFRSSYRNRQEAPRTFGGTF</sequence>
<keyword evidence="2" id="KW-1185">Reference proteome</keyword>
<comment type="caution">
    <text evidence="1">The sequence shown here is derived from an EMBL/GenBank/DDBJ whole genome shotgun (WGS) entry which is preliminary data.</text>
</comment>
<dbReference type="AlphaFoldDB" id="A0A8X6QKY5"/>
<evidence type="ECO:0000313" key="1">
    <source>
        <dbReference type="EMBL" id="GFU27613.1"/>
    </source>
</evidence>
<protein>
    <submittedName>
        <fullName evidence="1">Uncharacterized protein</fullName>
    </submittedName>
</protein>
<dbReference type="Proteomes" id="UP000887013">
    <property type="component" value="Unassembled WGS sequence"/>
</dbReference>
<name>A0A8X6QKY5_NEPPI</name>
<accession>A0A8X6QKY5</accession>
<organism evidence="1 2">
    <name type="scientific">Nephila pilipes</name>
    <name type="common">Giant wood spider</name>
    <name type="synonym">Nephila maculata</name>
    <dbReference type="NCBI Taxonomy" id="299642"/>
    <lineage>
        <taxon>Eukaryota</taxon>
        <taxon>Metazoa</taxon>
        <taxon>Ecdysozoa</taxon>
        <taxon>Arthropoda</taxon>
        <taxon>Chelicerata</taxon>
        <taxon>Arachnida</taxon>
        <taxon>Araneae</taxon>
        <taxon>Araneomorphae</taxon>
        <taxon>Entelegynae</taxon>
        <taxon>Araneoidea</taxon>
        <taxon>Nephilidae</taxon>
        <taxon>Nephila</taxon>
    </lineage>
</organism>